<dbReference type="InterPro" id="IPR036736">
    <property type="entry name" value="ACP-like_sf"/>
</dbReference>
<dbReference type="Gene3D" id="1.10.1200.10">
    <property type="entry name" value="ACP-like"/>
    <property type="match status" value="4"/>
</dbReference>
<dbReference type="InterPro" id="IPR023213">
    <property type="entry name" value="CAT-like_dom_sf"/>
</dbReference>
<dbReference type="Gene3D" id="3.30.559.10">
    <property type="entry name" value="Chloramphenicol acetyltransferase-like domain"/>
    <property type="match status" value="5"/>
</dbReference>
<dbReference type="Gene3D" id="3.30.559.30">
    <property type="entry name" value="Nonribosomal peptide synthetase, condensation domain"/>
    <property type="match status" value="5"/>
</dbReference>
<dbReference type="Gene3D" id="3.40.50.12780">
    <property type="entry name" value="N-terminal domain of ligase-like"/>
    <property type="match status" value="6"/>
</dbReference>
<dbReference type="Pfam" id="PF00668">
    <property type="entry name" value="Condensation"/>
    <property type="match status" value="5"/>
</dbReference>
<dbReference type="PROSITE" id="PS00012">
    <property type="entry name" value="PHOSPHOPANTETHEINE"/>
    <property type="match status" value="2"/>
</dbReference>
<keyword evidence="5" id="KW-1133">Transmembrane helix</keyword>
<evidence type="ECO:0000313" key="7">
    <source>
        <dbReference type="EMBL" id="KAF7198574.1"/>
    </source>
</evidence>
<evidence type="ECO:0000256" key="4">
    <source>
        <dbReference type="SAM" id="MobiDB-lite"/>
    </source>
</evidence>
<dbReference type="SMART" id="SM00823">
    <property type="entry name" value="PKS_PP"/>
    <property type="match status" value="4"/>
</dbReference>
<dbReference type="SMART" id="SM01294">
    <property type="entry name" value="PKS_PP_betabranch"/>
    <property type="match status" value="1"/>
</dbReference>
<feature type="region of interest" description="Disordered" evidence="4">
    <location>
        <begin position="4170"/>
        <end position="4202"/>
    </location>
</feature>
<evidence type="ECO:0000256" key="1">
    <source>
        <dbReference type="ARBA" id="ARBA00022450"/>
    </source>
</evidence>
<dbReference type="InterPro" id="IPR020845">
    <property type="entry name" value="AMP-binding_CS"/>
</dbReference>
<evidence type="ECO:0000313" key="8">
    <source>
        <dbReference type="Proteomes" id="UP000660729"/>
    </source>
</evidence>
<evidence type="ECO:0000256" key="3">
    <source>
        <dbReference type="ARBA" id="ARBA00022598"/>
    </source>
</evidence>
<name>A0A8H6RWL6_9PEZI</name>
<keyword evidence="3" id="KW-0436">Ligase</keyword>
<feature type="compositionally biased region" description="Polar residues" evidence="4">
    <location>
        <begin position="4188"/>
        <end position="4202"/>
    </location>
</feature>
<dbReference type="EMBL" id="JABCIY010000001">
    <property type="protein sequence ID" value="KAF7198574.1"/>
    <property type="molecule type" value="Genomic_DNA"/>
</dbReference>
<feature type="domain" description="Carrier" evidence="6">
    <location>
        <begin position="415"/>
        <end position="491"/>
    </location>
</feature>
<evidence type="ECO:0000259" key="6">
    <source>
        <dbReference type="PROSITE" id="PS50075"/>
    </source>
</evidence>
<feature type="domain" description="Carrier" evidence="6">
    <location>
        <begin position="2999"/>
        <end position="3075"/>
    </location>
</feature>
<feature type="transmembrane region" description="Helical" evidence="5">
    <location>
        <begin position="30"/>
        <end position="50"/>
    </location>
</feature>
<dbReference type="GO" id="GO:0043041">
    <property type="term" value="P:amino acid activation for nonribosomal peptide biosynthetic process"/>
    <property type="evidence" value="ECO:0007669"/>
    <property type="project" value="TreeGrafter"/>
</dbReference>
<dbReference type="InterPro" id="IPR001242">
    <property type="entry name" value="Condensation_dom"/>
</dbReference>
<dbReference type="Gene3D" id="3.30.300.30">
    <property type="match status" value="4"/>
</dbReference>
<gene>
    <name evidence="7" type="ORF">HII31_00313</name>
</gene>
<dbReference type="CDD" id="cd19542">
    <property type="entry name" value="CT_NRPS-like"/>
    <property type="match status" value="2"/>
</dbReference>
<dbReference type="FunFam" id="3.30.300.30:FF:000015">
    <property type="entry name" value="Nonribosomal peptide synthase SidD"/>
    <property type="match status" value="4"/>
</dbReference>
<dbReference type="CDD" id="cd19545">
    <property type="entry name" value="FUM14_C_NRPS-like"/>
    <property type="match status" value="2"/>
</dbReference>
<dbReference type="Pfam" id="PF00501">
    <property type="entry name" value="AMP-binding"/>
    <property type="match status" value="5"/>
</dbReference>
<accession>A0A8H6RWL6</accession>
<dbReference type="InterPro" id="IPR009081">
    <property type="entry name" value="PP-bd_ACP"/>
</dbReference>
<keyword evidence="5" id="KW-0812">Transmembrane</keyword>
<dbReference type="PROSITE" id="PS00455">
    <property type="entry name" value="AMP_BINDING"/>
    <property type="match status" value="4"/>
</dbReference>
<comment type="caution">
    <text evidence="7">The sequence shown here is derived from an EMBL/GenBank/DDBJ whole genome shotgun (WGS) entry which is preliminary data.</text>
</comment>
<sequence>MQQPTGVNFCPKAPAYILFTSGSTGEPKGILMAHSAFVSSACTFGHSLLLSSHTRALHFASYSFGAYLVETLVVLMFGGCVVIPTEYERLNTLAAFIQQRKINWAVFTPSAISILHPRQVPQLETLVLGGEPVSVDIRDTWVSSVNLVLVYGQSETSTVGSTALLQADSDVRTIGRAAGSRCWLVDPCDSDKLVPWGCIGELVIESHGVAQGYLDDDAATSQAFIATPSWAQNIPRQDGAAFFKTGDIGRYVDTDGSISYMGRKDGQVKIRGQRIELGEVEHHIRQSLGPTEKVIAEIIRASQSAPECHLVAFLSEITPPSGTNSAGYGSGRVDDDDSATLSVEAAYNDEMRQYVTSKLAQRVPRYMLPSLWLRIRRFPTTGTGKIDRKGLRELGRIFIRDQSIKKESLKNSSGAVLTSTEHTLASLWASALGVVEQHIDADDNFFDMGGDSIKAMKLVSRARDNKYRLTVEEIFQWPTLRDMSQCLVDITQEETDADIRPFTILSGRTADSQKQLAAAACGLNEDDIVDMYPCTPLQEGMMALSSDALDGGYVTRYVLEMASATDLTRWRRAVEEVIGNTPILRTRIISLGQAPHADLVQVVTSTGCPVSLHQSRCSNLKEFLSQHPASMGLGEPLAHGVMVWIGSKCFFVWTLHHAVFDAWSLELMVTSIVERYRGTAHTELTPFNDFIRSLVSSRGSSSEQFWRKYLEELSCRHFASFGATRYDSTNRLTSRLERFCPLSHVSSCLSGITKATMMKVALAIVLSRYTCETDVVFGYTVSGRAAPLRGIERVAGPTMATVPVRVKLPAKDESIVALLKKVQDEAVGMMAHEQTGLQHIAAVSAETTLACQFRTLLVILPERDPSTPIASLGRWLKEYWLDPTTYPLLIQCELRPNGINIQVIYDANILPRNVLGHVVDMLIEVNARLATAEQWSTLGHVDTLAESDKARQCSWNQEVPAKCPRNVHELLTAQAAMHRTAPAVCAWDGELTYAELELFSNRLAEQLTDHRAPTIIIPSELNIASAANSIDPAYVPSTVHSDHPLYIVFTSGSTGTPKGVVVTHANFASALLHQREKLGLTRQSRVLDFASYAFDMAWHNLLHLLFAGGCFCIPREADRIDDLSGCVHRFRATFLNVTPQVANLLTTSALQALDALEVGGELASPDWAEHWRQHTRVRWFYGPAECTAISTISDDNVPPTHLGSRALGLCAWVADPEDPQRLSPAYAEGELLLEGPLVAQGYLNNPDMTKRAFIVDPLWLIEAGRRGRVYRTGDLVRRDDHGTLIFVRRKDDMIKIRGQRTELGEVDHHVTVVLRALPECASIRVAAAVITPKDLASSILVAFIARSSVPLIPDLESSLAGMIRDASARLAQEVPAHMIPVGYAVLESMPLSATGKLDRKALCSKGAALTTAQLITMASSKPPRWKTSSKVEETLLVHWARVLKRPVDGIGVEDSWFRWGGNSISAMQLVASCRKEGMPIHVQDVFDNPTIAGLARAIEQKSRGLQWHALDGGTSKQDGDANEPFELSPIQLYYLSLNPTLAAGFHQTVHIDVLRHTSKVDLESALHGLAKRHAMLRARFQVEQAYTGARKWRQFVSDDVTGSYCLRTLEVDSATVEDTEYLSLVRESQSMLSIDRGPLFVAALLNSPRAQRLAIIVHHLVVDYVSMQILVEDLESLLMSSQQASADVDATSFRQWCLSQAEYARSQIAPSKAFPVEPCERRLSFWIGHDAGLLDTNTWSKASTRSFMLPSEVSKAILGDVCNEPLNTRPVELLIAALIYSFNTVFEERSHPLAVFNEGHGRQPFDPSLDVMRTVGWFTNLFPVEIDSTSDRDLADTIARVKDRMRSVPFSGSAYFACRMLHPLGRTTFGASSVEEVIFNCSAGLERPSSDDDKILRTINVDMEKPWHSFSSERRFGLFDVLVDVRGESLQIQFVYNTQIRHQDRIGSWCRAYQSTLTHMTTMLPTLIHRFTLSDLPLAFKTYADLHSFEDILLPARGISKTEVEDVYPCAPAQRGILVSQSRRPDLYRVRFEIEIRLREVVDADQAATIDLERLEMAWDQVVQRHAALRTVLVDDMPGSGLGQLVLAKIRPDVQISAAGPDCKTSLCSVSHPEPLRDGRPEHQVRIRKHSNGSVLFELLITHALIDAHSYGLIQRDLLLAYDGQLSVARPSSTFKDYILFMAAQPLDNAQDYWAARLKGLEACKFPAMNGSSSDTSIRHVSITNINHTRLQQTCQANNVTLYSMCLTAWAMVLHTYTGCERPCFGCVSSGRERDVRDIEEIVGPLVSTLPFVVNLKQNSTLIAMAQQAQEEHVRSIHHNVLSLDEVLRYSPGHGVPFNTAISLSVTEAPATTFKDAGGTLMLRTCGGEDPTEFDIAIEVTTTRDSIATRLSYTASLMSDDAATSVAEAFDTALSSIGCSPQALVKDADLIGQSDLVQIRRWNESIPAQADQTLHDLVRTQVVHQPRALAVDAWDGQLTYDELDHLSDCLSFHLRRQGVQREVLVPCCFGKSKWYVVATLAVLKAGAGFVPLDPQHPPSRHREILIQAKARIVLTSRECASLSSFALCNVTVIDADTVSRLSTNDMGRAGNETPASIHSVAYVLFTSGSTGEPKGVIIEHGQISTSCLEHGTRLGFKEKPRVLQFSAHVFDASVQEIFTTLVFGGCVAIPDDDRRLADLGQAIADFRVSWAVLTPSVASMLTPARLASLKTLVLCGEKVKPTALQDWSCISRVMVGYGPAETSIVCTAGDVSLVDLLGGNLIGRPVGSRCWIVHPWNRERLVPLGAIGELLVDGPTVARGYLNDEVKTKQSFVNNHPSGSNNQHWQKPQHRVYKTGDLVRYRSDGNIEFIDRMDQQVKIHGQRVELGDIEFHLKTCFPQTYAFVVESITLPNHSSAELIAFIQAQHNTSSVDTGRSPGEPQLLLASDDLKTLTEYVNGIEEKLSSQIPQYMVPSLCVLLDRIPLSDSGKADRRKLHRMASQLSVDDIRRLRSRHKDIVQPRTSHERILRDLWARILNTSPDIIGTNDNFFRLGGDSLSAINLVASAREFGITLSVRDVLLSPKLVDLARVIESMAERKDQVQISYKSSSSLPSMLPAGLDRALAAEACEIEEAMVCDIYPCSALQIAMMSLSAQYPGEYVVCHSLELDTGVDQRRLRWAWERTVACTPILRTRITDLEKFGFFQVVVAEKIAWTEYDGKLEELVKIEKQRPFELGRRLAHFTMSSIGQPVQAYFVLTIHHALFDGWSWDLILRLVYSNYHGRETIQPPVTVDYGHFIHHVSKGVDGSHRSFWSSYFHGLDCSHFPTPVPGRTSSYSNPRQLEVSHILSSERKSDVTIGTLIKTAWALVLCRHTASADIVFGWTVSGRDIELEGIESVIGPTVATIPVRIRFDDGECRMSIFLREMQRESAAVLEHEQVGLRYIASCSADAEVACKFQNLVIVYPDISRDLAAFELGQWNPDSAGASIRTYPLVLRLRSAKGILQVQATFDEQTIDQEELEGLLQRFIHTIRQLEELSLEVKIKDVSITTPQELADIRKWNAEVPLRESTCVHDLIAQQASRTPNAPAICSWDGSLSYTELETLSNSIAEVLCRTEDFRGSVVPLCFGKSAWMPVAALAVMKAGAASMALDTELPPGRLRLIVEQVSAPVILCCRRTKTLAQSLVHRGQILSIDDCVSPSDRDAHTEILLPVICATQALYVVFTSGSTGSPKGSVITHENFSSASKHQRKLLRLDKDCRVLDYVSYAFDVAWSNILHTLIAGGCLCIPDSTTRRDDIHAAIQDMAVSYVHLTPSVGRTIIPSRVPSLRILAYIGEPLGADEVSRWRGTSVTIINTYGPAECTVVSTIRHCDADSINSDPPIGIGVGLNTWIVEPTHSQHLVGIGSVGELILEGPLVGNGYLGDAQKTAESFIDSPIWLKDEAGHKIREPRGRFYRTGDMVKYQSRHNREVVFLGRRDRQVKITGQRIELGEVESTVGKVLRGLFHNEDLQLAAELVRSQHSAKHSTLAVFYSRLGDSQDHGGPFEMDSKTVAHVNEQLASVLPSAMIPVTYFAIPAMPLASTGKLDRRRLCEIGYHLMSNGTAGASTATVNESREPLTATERELCRLWSRILKCSEADVEHGEFLRIGGDSITAMQLAAACRRQGLGDIRVTDILKQKTVQNLAKIVDERRTTKQEALSPSTALGDDSGPTQSSPSAETPPNDQVAQALTQLGLQSSEIEGVFPCASAQQGILLRQVNDPHVYHLEFEFLVSSTIETAVDCRRLQRAWATVVKRHPILRTVFTEDLQGSEGFVQVVLKDPKPDVRIVSGVRNLATGQPLASRSKSLPGHVLEICAATGQNDSSVKLFLHINHALVDAHSINILLNELIAVYSSDPVSQVVPYKAYLDYVNRQALQDAEKFWTARLAAVEPCIFPLDRSPLATGEGMLTVAATYIDLSSLQAFCNNVGVTISSVCCIAWALVLRAYTLSDCPCFGFVTSGRDLPVEGIASIVGPTIHTLPLFLSLESSISALDTIQNMQSQILDAMQHQLLPLTAIQHASRTGNARLFSTVVSITSAEAESAHRGAGDIAITICRGSDLSEFDIALQILIEPSRLSFTLNYTSALPGKTAASIAASFDAAVSGIMAKSHGESATSLSAMDIIGQQDLDQIQQWNCIEPELRAGFTCLHDSVRHGAVIHPSKLAVNSWDGQLSYEELDDLSTRLAHSLLSRGIGLGAAVPICFHHSMWAIVAIVGVLKAGGAWVPLDPDWPVGRIEDVLGQVNAETVIASRQHADLFPTNCPVMVLDANACPRPSSEVVLPKQCTYNTAVGLMWSRATHGLKSTRTCC</sequence>
<dbReference type="PANTHER" id="PTHR45527:SF1">
    <property type="entry name" value="FATTY ACID SYNTHASE"/>
    <property type="match status" value="1"/>
</dbReference>
<proteinExistence type="predicted"/>
<dbReference type="Pfam" id="PF00550">
    <property type="entry name" value="PP-binding"/>
    <property type="match status" value="4"/>
</dbReference>
<keyword evidence="1" id="KW-0596">Phosphopantetheine</keyword>
<dbReference type="InterPro" id="IPR020806">
    <property type="entry name" value="PKS_PP-bd"/>
</dbReference>
<dbReference type="InterPro" id="IPR006162">
    <property type="entry name" value="Ppantetheine_attach_site"/>
</dbReference>
<reference evidence="7" key="1">
    <citation type="submission" date="2020-04" db="EMBL/GenBank/DDBJ databases">
        <title>Draft genome resource of the tomato pathogen Pseudocercospora fuligena.</title>
        <authorList>
            <person name="Zaccaron A."/>
        </authorList>
    </citation>
    <scope>NUCLEOTIDE SEQUENCE</scope>
    <source>
        <strain evidence="7">PF001</strain>
    </source>
</reference>
<dbReference type="InterPro" id="IPR042099">
    <property type="entry name" value="ANL_N_sf"/>
</dbReference>
<dbReference type="FunFam" id="1.10.1200.10:FF:000005">
    <property type="entry name" value="Nonribosomal peptide synthetase 1"/>
    <property type="match status" value="2"/>
</dbReference>
<dbReference type="InterPro" id="IPR000873">
    <property type="entry name" value="AMP-dep_synth/lig_dom"/>
</dbReference>
<keyword evidence="2" id="KW-0597">Phosphoprotein</keyword>
<dbReference type="PROSITE" id="PS50075">
    <property type="entry name" value="CARRIER"/>
    <property type="match status" value="4"/>
</dbReference>
<dbReference type="PANTHER" id="PTHR45527">
    <property type="entry name" value="NONRIBOSOMAL PEPTIDE SYNTHETASE"/>
    <property type="match status" value="1"/>
</dbReference>
<dbReference type="Proteomes" id="UP000660729">
    <property type="component" value="Unassembled WGS sequence"/>
</dbReference>
<keyword evidence="8" id="KW-1185">Reference proteome</keyword>
<dbReference type="SUPFAM" id="SSF52777">
    <property type="entry name" value="CoA-dependent acyltransferases"/>
    <property type="match status" value="10"/>
</dbReference>
<evidence type="ECO:0000256" key="2">
    <source>
        <dbReference type="ARBA" id="ARBA00022553"/>
    </source>
</evidence>
<dbReference type="SUPFAM" id="SSF56801">
    <property type="entry name" value="Acetyl-CoA synthetase-like"/>
    <property type="match status" value="5"/>
</dbReference>
<evidence type="ECO:0000256" key="5">
    <source>
        <dbReference type="SAM" id="Phobius"/>
    </source>
</evidence>
<organism evidence="7 8">
    <name type="scientific">Pseudocercospora fuligena</name>
    <dbReference type="NCBI Taxonomy" id="685502"/>
    <lineage>
        <taxon>Eukaryota</taxon>
        <taxon>Fungi</taxon>
        <taxon>Dikarya</taxon>
        <taxon>Ascomycota</taxon>
        <taxon>Pezizomycotina</taxon>
        <taxon>Dothideomycetes</taxon>
        <taxon>Dothideomycetidae</taxon>
        <taxon>Mycosphaerellales</taxon>
        <taxon>Mycosphaerellaceae</taxon>
        <taxon>Pseudocercospora</taxon>
    </lineage>
</organism>
<dbReference type="GO" id="GO:0044550">
    <property type="term" value="P:secondary metabolite biosynthetic process"/>
    <property type="evidence" value="ECO:0007669"/>
    <property type="project" value="TreeGrafter"/>
</dbReference>
<dbReference type="GO" id="GO:0005737">
    <property type="term" value="C:cytoplasm"/>
    <property type="evidence" value="ECO:0007669"/>
    <property type="project" value="TreeGrafter"/>
</dbReference>
<dbReference type="InterPro" id="IPR045851">
    <property type="entry name" value="AMP-bd_C_sf"/>
</dbReference>
<feature type="domain" description="Carrier" evidence="6">
    <location>
        <begin position="4094"/>
        <end position="4170"/>
    </location>
</feature>
<dbReference type="GO" id="GO:0016874">
    <property type="term" value="F:ligase activity"/>
    <property type="evidence" value="ECO:0007669"/>
    <property type="project" value="UniProtKB-KW"/>
</dbReference>
<dbReference type="FunFam" id="3.40.50.12780:FF:000014">
    <property type="entry name" value="Nonribosomal peptide synthetase 1"/>
    <property type="match status" value="1"/>
</dbReference>
<dbReference type="SUPFAM" id="SSF47336">
    <property type="entry name" value="ACP-like"/>
    <property type="match status" value="4"/>
</dbReference>
<dbReference type="CDD" id="cd05918">
    <property type="entry name" value="A_NRPS_SidN3_like"/>
    <property type="match status" value="4"/>
</dbReference>
<dbReference type="NCBIfam" id="TIGR01733">
    <property type="entry name" value="AA-adenyl-dom"/>
    <property type="match status" value="1"/>
</dbReference>
<keyword evidence="5" id="KW-0472">Membrane</keyword>
<feature type="transmembrane region" description="Helical" evidence="5">
    <location>
        <begin position="62"/>
        <end position="84"/>
    </location>
</feature>
<feature type="domain" description="Carrier" evidence="6">
    <location>
        <begin position="1426"/>
        <end position="1502"/>
    </location>
</feature>
<protein>
    <submittedName>
        <fullName evidence="7">Nonribosomal peptide synthase atnA</fullName>
    </submittedName>
</protein>
<dbReference type="NCBIfam" id="NF003417">
    <property type="entry name" value="PRK04813.1"/>
    <property type="match status" value="5"/>
</dbReference>
<dbReference type="GO" id="GO:0031177">
    <property type="term" value="F:phosphopantetheine binding"/>
    <property type="evidence" value="ECO:0007669"/>
    <property type="project" value="InterPro"/>
</dbReference>
<dbReference type="OrthoDB" id="416786at2759"/>
<dbReference type="InterPro" id="IPR010071">
    <property type="entry name" value="AA_adenyl_dom"/>
</dbReference>